<protein>
    <recommendedName>
        <fullName evidence="3">Mitochondrial glycoprotein</fullName>
    </recommendedName>
</protein>
<dbReference type="InterPro" id="IPR036561">
    <property type="entry name" value="MAM33_sf"/>
</dbReference>
<accession>A0A7N0RI11</accession>
<name>A0A7N0RI11_KALFE</name>
<dbReference type="Gene3D" id="3.10.280.10">
    <property type="entry name" value="Mitochondrial glycoprotein"/>
    <property type="match status" value="1"/>
</dbReference>
<proteinExistence type="predicted"/>
<keyword evidence="2" id="KW-1185">Reference proteome</keyword>
<dbReference type="Gramene" id="Kaladp0011s0691.1.v1.1">
    <property type="protein sequence ID" value="Kaladp0011s0691.1.v1.1"/>
    <property type="gene ID" value="Kaladp0011s0691.v1.1"/>
</dbReference>
<dbReference type="Proteomes" id="UP000594263">
    <property type="component" value="Unplaced"/>
</dbReference>
<dbReference type="SUPFAM" id="SSF54529">
    <property type="entry name" value="Mitochondrial glycoprotein MAM33-like"/>
    <property type="match status" value="1"/>
</dbReference>
<dbReference type="OMA" id="DDYNRVE"/>
<sequence>MALSCLLRRAYVSIIPLAIRHAGAPKPSLAAAAGAAFRFRDGQRGLLPNFSTSSTFASSEGQDADQNLIRIIRSEIECAKEGIDVSLKIPAGFPFKIEDIPGEKTVSLKRRYQSEVIKVLADMPDHVANKDEDVKAAADDEESQDQSSIPLVVSITKENGLCLEFGVTAYPDEISIDYMSTKNPNLTDDQLPYEGPDFTDLDESLQKAFHKYLDIRGIKPSVTNFLIEYMVAKDAKEYLRWLKNLENFHQ</sequence>
<dbReference type="PANTHER" id="PTHR10826:SF41">
    <property type="entry name" value="MITOCHONDRIAL GLYCOPROTEIN FAMILY PROTEIN"/>
    <property type="match status" value="1"/>
</dbReference>
<evidence type="ECO:0000313" key="1">
    <source>
        <dbReference type="EnsemblPlants" id="Kaladp0011s0691.1.v1.1"/>
    </source>
</evidence>
<organism evidence="1 2">
    <name type="scientific">Kalanchoe fedtschenkoi</name>
    <name type="common">Lavender scallops</name>
    <name type="synonym">South American air plant</name>
    <dbReference type="NCBI Taxonomy" id="63787"/>
    <lineage>
        <taxon>Eukaryota</taxon>
        <taxon>Viridiplantae</taxon>
        <taxon>Streptophyta</taxon>
        <taxon>Embryophyta</taxon>
        <taxon>Tracheophyta</taxon>
        <taxon>Spermatophyta</taxon>
        <taxon>Magnoliopsida</taxon>
        <taxon>eudicotyledons</taxon>
        <taxon>Gunneridae</taxon>
        <taxon>Pentapetalae</taxon>
        <taxon>Saxifragales</taxon>
        <taxon>Crassulaceae</taxon>
        <taxon>Kalanchoe</taxon>
    </lineage>
</organism>
<reference evidence="1" key="1">
    <citation type="submission" date="2021-01" db="UniProtKB">
        <authorList>
            <consortium name="EnsemblPlants"/>
        </authorList>
    </citation>
    <scope>IDENTIFICATION</scope>
</reference>
<dbReference type="PANTHER" id="PTHR10826">
    <property type="entry name" value="COMPLEMENT COMPONENT 1"/>
    <property type="match status" value="1"/>
</dbReference>
<dbReference type="GO" id="GO:0005759">
    <property type="term" value="C:mitochondrial matrix"/>
    <property type="evidence" value="ECO:0007669"/>
    <property type="project" value="InterPro"/>
</dbReference>
<dbReference type="InterPro" id="IPR003428">
    <property type="entry name" value="MAM33"/>
</dbReference>
<dbReference type="Pfam" id="PF02330">
    <property type="entry name" value="MAM33"/>
    <property type="match status" value="1"/>
</dbReference>
<dbReference type="AlphaFoldDB" id="A0A7N0RI11"/>
<dbReference type="EnsemblPlants" id="Kaladp0011s0691.1.v1.1">
    <property type="protein sequence ID" value="Kaladp0011s0691.1.v1.1"/>
    <property type="gene ID" value="Kaladp0011s0691.v1.1"/>
</dbReference>
<evidence type="ECO:0008006" key="3">
    <source>
        <dbReference type="Google" id="ProtNLM"/>
    </source>
</evidence>
<evidence type="ECO:0000313" key="2">
    <source>
        <dbReference type="Proteomes" id="UP000594263"/>
    </source>
</evidence>